<name>A0A921YQS9_MANSE</name>
<accession>A0A921YQS9</accession>
<sequence length="625" mass="72371">MVFILIFEFVTYIIVFANFYNSKIKPIETFIMNYKTFHKGKYYVTFKRGFEDCKRDITVTVDKVFENDNLKLSLSDDDDPTFLCVLSITRIDYEDLKKQQGLLVDFDNFPAQVVRLLQQCASNNMFLILQQTNPVQYYLEVIEHNEFKRLVHLSLKTSPATDTDIKRHMANTINHLKKSLSSVKSSAMSNEALWNDKCQNMDRKIHDLTHVVSKMEEDKMRREAEYQKNLDQERERMAQERQQWQKNADMNMKAQLAVSQENFTRKDKQIDEINLICKQLKENVAHLENQLGEKTQRLNLLEKEVQKSHIEVATLKAKNVSLDREVSEKEKQYNQLNSRCVYLEKVVKENSDTIKELNNTIQVLKKDKSTLEEKLALSETLVNKNNSAFQSTSEQLLKANQIISKQNADLIEMKEKLLCRTAIALEQEKVIENNAKELEDLKSHITSSNQNIDKLMKELDDIRKKYECNEKTLQDRDETIKNNNMVIQWLHKKLEDHSPPVTLHSRSKHNSPSASSSTPYVMDKNNHTTLASDESIDFYATSKLSSINDSPGSQAMDQNTKVGLDPKYLQPAVNSGKGSKEKLGETQIPKGKENMNINLPKVNYKEKKSSRPSTYRLTPVSAYFP</sequence>
<comment type="caution">
    <text evidence="4">The sequence shown here is derived from an EMBL/GenBank/DDBJ whole genome shotgun (WGS) entry which is preliminary data.</text>
</comment>
<evidence type="ECO:0000313" key="5">
    <source>
        <dbReference type="Proteomes" id="UP000791440"/>
    </source>
</evidence>
<dbReference type="AlphaFoldDB" id="A0A921YQS9"/>
<dbReference type="PANTHER" id="PTHR44281">
    <property type="entry name" value="SPINDLE ASSEMBLY ABNORMAL PROTEIN 6 HOMOLOG"/>
    <property type="match status" value="1"/>
</dbReference>
<evidence type="ECO:0000313" key="4">
    <source>
        <dbReference type="EMBL" id="KAG6443723.1"/>
    </source>
</evidence>
<keyword evidence="5" id="KW-1185">Reference proteome</keyword>
<dbReference type="PANTHER" id="PTHR44281:SF2">
    <property type="entry name" value="SPINDLE ASSEMBLY ABNORMAL PROTEIN 6 HOMOLOG"/>
    <property type="match status" value="1"/>
</dbReference>
<dbReference type="EMBL" id="JH668305">
    <property type="protein sequence ID" value="KAG6443723.1"/>
    <property type="molecule type" value="Genomic_DNA"/>
</dbReference>
<dbReference type="Pfam" id="PF16531">
    <property type="entry name" value="SAS-6_N"/>
    <property type="match status" value="1"/>
</dbReference>
<feature type="compositionally biased region" description="Polar residues" evidence="2">
    <location>
        <begin position="510"/>
        <end position="519"/>
    </location>
</feature>
<dbReference type="CDD" id="cd10142">
    <property type="entry name" value="HD_SAS6_N"/>
    <property type="match status" value="1"/>
</dbReference>
<reference evidence="4" key="2">
    <citation type="submission" date="2020-12" db="EMBL/GenBank/DDBJ databases">
        <authorList>
            <person name="Kanost M."/>
        </authorList>
    </citation>
    <scope>NUCLEOTIDE SEQUENCE</scope>
</reference>
<keyword evidence="1" id="KW-0175">Coiled coil</keyword>
<feature type="coiled-coil region" evidence="1">
    <location>
        <begin position="438"/>
        <end position="476"/>
    </location>
</feature>
<reference evidence="4" key="1">
    <citation type="journal article" date="2016" name="Insect Biochem. Mol. Biol.">
        <title>Multifaceted biological insights from a draft genome sequence of the tobacco hornworm moth, Manduca sexta.</title>
        <authorList>
            <person name="Kanost M.R."/>
            <person name="Arrese E.L."/>
            <person name="Cao X."/>
            <person name="Chen Y.R."/>
            <person name="Chellapilla S."/>
            <person name="Goldsmith M.R."/>
            <person name="Grosse-Wilde E."/>
            <person name="Heckel D.G."/>
            <person name="Herndon N."/>
            <person name="Jiang H."/>
            <person name="Papanicolaou A."/>
            <person name="Qu J."/>
            <person name="Soulages J.L."/>
            <person name="Vogel H."/>
            <person name="Walters J."/>
            <person name="Waterhouse R.M."/>
            <person name="Ahn S.J."/>
            <person name="Almeida F.C."/>
            <person name="An C."/>
            <person name="Aqrawi P."/>
            <person name="Bretschneider A."/>
            <person name="Bryant W.B."/>
            <person name="Bucks S."/>
            <person name="Chao H."/>
            <person name="Chevignon G."/>
            <person name="Christen J.M."/>
            <person name="Clarke D.F."/>
            <person name="Dittmer N.T."/>
            <person name="Ferguson L.C.F."/>
            <person name="Garavelou S."/>
            <person name="Gordon K.H.J."/>
            <person name="Gunaratna R.T."/>
            <person name="Han Y."/>
            <person name="Hauser F."/>
            <person name="He Y."/>
            <person name="Heidel-Fischer H."/>
            <person name="Hirsh A."/>
            <person name="Hu Y."/>
            <person name="Jiang H."/>
            <person name="Kalra D."/>
            <person name="Klinner C."/>
            <person name="Konig C."/>
            <person name="Kovar C."/>
            <person name="Kroll A.R."/>
            <person name="Kuwar S.S."/>
            <person name="Lee S.L."/>
            <person name="Lehman R."/>
            <person name="Li K."/>
            <person name="Li Z."/>
            <person name="Liang H."/>
            <person name="Lovelace S."/>
            <person name="Lu Z."/>
            <person name="Mansfield J.H."/>
            <person name="McCulloch K.J."/>
            <person name="Mathew T."/>
            <person name="Morton B."/>
            <person name="Muzny D.M."/>
            <person name="Neunemann D."/>
            <person name="Ongeri F."/>
            <person name="Pauchet Y."/>
            <person name="Pu L.L."/>
            <person name="Pyrousis I."/>
            <person name="Rao X.J."/>
            <person name="Redding A."/>
            <person name="Roesel C."/>
            <person name="Sanchez-Gracia A."/>
            <person name="Schaack S."/>
            <person name="Shukla A."/>
            <person name="Tetreau G."/>
            <person name="Wang Y."/>
            <person name="Xiong G.H."/>
            <person name="Traut W."/>
            <person name="Walsh T.K."/>
            <person name="Worley K.C."/>
            <person name="Wu D."/>
            <person name="Wu W."/>
            <person name="Wu Y.Q."/>
            <person name="Zhang X."/>
            <person name="Zou Z."/>
            <person name="Zucker H."/>
            <person name="Briscoe A.D."/>
            <person name="Burmester T."/>
            <person name="Clem R.J."/>
            <person name="Feyereisen R."/>
            <person name="Grimmelikhuijzen C.J.P."/>
            <person name="Hamodrakas S.J."/>
            <person name="Hansson B.S."/>
            <person name="Huguet E."/>
            <person name="Jermiin L.S."/>
            <person name="Lan Q."/>
            <person name="Lehman H.K."/>
            <person name="Lorenzen M."/>
            <person name="Merzendorfer H."/>
            <person name="Michalopoulos I."/>
            <person name="Morton D.B."/>
            <person name="Muthukrishnan S."/>
            <person name="Oakeshott J.G."/>
            <person name="Palmer W."/>
            <person name="Park Y."/>
            <person name="Passarelli A.L."/>
            <person name="Rozas J."/>
            <person name="Schwartz L.M."/>
            <person name="Smith W."/>
            <person name="Southgate A."/>
            <person name="Vilcinskas A."/>
            <person name="Vogt R."/>
            <person name="Wang P."/>
            <person name="Werren J."/>
            <person name="Yu X.Q."/>
            <person name="Zhou J.J."/>
            <person name="Brown S.J."/>
            <person name="Scherer S.E."/>
            <person name="Richards S."/>
            <person name="Blissard G.W."/>
        </authorList>
    </citation>
    <scope>NUCLEOTIDE SEQUENCE</scope>
</reference>
<feature type="region of interest" description="Disordered" evidence="2">
    <location>
        <begin position="571"/>
        <end position="625"/>
    </location>
</feature>
<dbReference type="Proteomes" id="UP000791440">
    <property type="component" value="Unassembled WGS sequence"/>
</dbReference>
<evidence type="ECO:0000256" key="1">
    <source>
        <dbReference type="SAM" id="Coils"/>
    </source>
</evidence>
<gene>
    <name evidence="4" type="ORF">O3G_MSEX003006</name>
</gene>
<protein>
    <recommendedName>
        <fullName evidence="3">Spindle assembly abnormal protein 6 N-terminal domain-containing protein</fullName>
    </recommendedName>
</protein>
<evidence type="ECO:0000259" key="3">
    <source>
        <dbReference type="Pfam" id="PF16531"/>
    </source>
</evidence>
<proteinExistence type="predicted"/>
<feature type="domain" description="Spindle assembly abnormal protein 6 N-terminal" evidence="3">
    <location>
        <begin position="63"/>
        <end position="156"/>
    </location>
</feature>
<dbReference type="InterPro" id="IPR032396">
    <property type="entry name" value="SAS-6_N"/>
</dbReference>
<evidence type="ECO:0000256" key="2">
    <source>
        <dbReference type="SAM" id="MobiDB-lite"/>
    </source>
</evidence>
<feature type="region of interest" description="Disordered" evidence="2">
    <location>
        <begin position="498"/>
        <end position="522"/>
    </location>
</feature>
<organism evidence="4 5">
    <name type="scientific">Manduca sexta</name>
    <name type="common">Tobacco hawkmoth</name>
    <name type="synonym">Tobacco hornworm</name>
    <dbReference type="NCBI Taxonomy" id="7130"/>
    <lineage>
        <taxon>Eukaryota</taxon>
        <taxon>Metazoa</taxon>
        <taxon>Ecdysozoa</taxon>
        <taxon>Arthropoda</taxon>
        <taxon>Hexapoda</taxon>
        <taxon>Insecta</taxon>
        <taxon>Pterygota</taxon>
        <taxon>Neoptera</taxon>
        <taxon>Endopterygota</taxon>
        <taxon>Lepidoptera</taxon>
        <taxon>Glossata</taxon>
        <taxon>Ditrysia</taxon>
        <taxon>Bombycoidea</taxon>
        <taxon>Sphingidae</taxon>
        <taxon>Sphinginae</taxon>
        <taxon>Sphingini</taxon>
        <taxon>Manduca</taxon>
    </lineage>
</organism>
<feature type="coiled-coil region" evidence="1">
    <location>
        <begin position="216"/>
        <end position="374"/>
    </location>
</feature>